<proteinExistence type="inferred from homology"/>
<keyword evidence="12" id="KW-1185">Reference proteome</keyword>
<accession>A0A9D4SUJ3</accession>
<dbReference type="InterPro" id="IPR029058">
    <property type="entry name" value="AB_hydrolase_fold"/>
</dbReference>
<dbReference type="Proteomes" id="UP000821837">
    <property type="component" value="Chromosome 5"/>
</dbReference>
<comment type="caution">
    <text evidence="11">The sequence shown here is derived from an EMBL/GenBank/DDBJ whole genome shotgun (WGS) entry which is preliminary data.</text>
</comment>
<reference evidence="11" key="2">
    <citation type="submission" date="2021-09" db="EMBL/GenBank/DDBJ databases">
        <authorList>
            <person name="Jia N."/>
            <person name="Wang J."/>
            <person name="Shi W."/>
            <person name="Du L."/>
            <person name="Sun Y."/>
            <person name="Zhan W."/>
            <person name="Jiang J."/>
            <person name="Wang Q."/>
            <person name="Zhang B."/>
            <person name="Ji P."/>
            <person name="Sakyi L.B."/>
            <person name="Cui X."/>
            <person name="Yuan T."/>
            <person name="Jiang B."/>
            <person name="Yang W."/>
            <person name="Lam T.T.-Y."/>
            <person name="Chang Q."/>
            <person name="Ding S."/>
            <person name="Wang X."/>
            <person name="Zhu J."/>
            <person name="Ruan X."/>
            <person name="Zhao L."/>
            <person name="Wei J."/>
            <person name="Que T."/>
            <person name="Du C."/>
            <person name="Cheng J."/>
            <person name="Dai P."/>
            <person name="Han X."/>
            <person name="Huang E."/>
            <person name="Gao Y."/>
            <person name="Liu J."/>
            <person name="Shao H."/>
            <person name="Ye R."/>
            <person name="Li L."/>
            <person name="Wei W."/>
            <person name="Wang X."/>
            <person name="Wang C."/>
            <person name="Huo Q."/>
            <person name="Li W."/>
            <person name="Guo W."/>
            <person name="Chen H."/>
            <person name="Chen S."/>
            <person name="Zhou L."/>
            <person name="Zhou L."/>
            <person name="Ni X."/>
            <person name="Tian J."/>
            <person name="Zhou Y."/>
            <person name="Sheng Y."/>
            <person name="Liu T."/>
            <person name="Pan Y."/>
            <person name="Xia L."/>
            <person name="Li J."/>
            <person name="Zhao F."/>
            <person name="Cao W."/>
        </authorList>
    </citation>
    <scope>NUCLEOTIDE SEQUENCE</scope>
    <source>
        <strain evidence="11">Rsan-2018</strain>
        <tissue evidence="11">Larvae</tissue>
    </source>
</reference>
<dbReference type="Pfam" id="PF00135">
    <property type="entry name" value="COesterase"/>
    <property type="match status" value="1"/>
</dbReference>
<feature type="domain" description="Carboxylesterase type B" evidence="10">
    <location>
        <begin position="43"/>
        <end position="538"/>
    </location>
</feature>
<dbReference type="VEuPathDB" id="VectorBase:RSAN_045057"/>
<sequence>MASLLWIAYKIALLCLVIHAEWTSDATEVVNGRTIPNDAKTIPVVTTRSGAISGDTVEYLGKSVNVFLGIPYAEPPVGHLRLRKPLPVEPWPGTLNATKRPNQCPQNPFGWPPMPGKSFNCSEDCLYLNIWAPKQVNAAGLRDVMVWIHGGDFVLGSSSWDFYDGGMLAAYGDVVVVSMNYRLGRLGFLNAASEEAPGNQGLHDQNMALRWVKENIVFFGGNKSAVTLFGQDAGAASIAMHMISPLSTGLFRRVILQSGGPFWKLRTSSMIEGHVPLNTKSVKRVRNCTIRTRKQIDEEFEKELADAVLRRGVEDVYHMYGPTFDNEFLPLNPHMAFSMGLFNEADVLIGSNVNEGAWEFLRHMRWRTFVNSSEFTSLKLLNYIKLFFNEYGFRKHLGSQATEGVYYYYASNLRGLDVLHNREYVFEFIGDYLYTCPTKYFAEALADHNTTVYFYRFSHATARQERPMWASATHFDEIPFVFGRPLRHPERYTTVEKELSVAMMDAWVSFAKHGHKTVFVLDHSPYFLTSCQQHIEFDIFTKTRQPGIIPLAPISKSLWTCSVEAAFEYCRIVWDVFPTSKLIRFVVSGTSARYLNSWMQEDQSMSYLMAVMAQVGAPSETGSSKDYNIITGLTAAIEALCECSEVQHECRTSLTETAGKMVNRGRIVCITSMKSDAEIRTLEERFYNILTEHNKLASGTDCLMPVHKCELVVLLTCPVNKEIDMTGFSKRDVGSVLSSEVHRCRSGRHLAVKLGYLVQIHYNLASTTVTGIPMKEEQNANSSANY</sequence>
<dbReference type="InterPro" id="IPR050654">
    <property type="entry name" value="AChE-related_enzymes"/>
</dbReference>
<dbReference type="FunFam" id="3.40.50.1820:FF:000029">
    <property type="entry name" value="Acetylcholinesterase"/>
    <property type="match status" value="1"/>
</dbReference>
<dbReference type="InterPro" id="IPR002018">
    <property type="entry name" value="CarbesteraseB"/>
</dbReference>
<dbReference type="PRINTS" id="PR00878">
    <property type="entry name" value="CHOLNESTRASE"/>
</dbReference>
<keyword evidence="4" id="KW-0378">Hydrolase</keyword>
<reference evidence="11" key="1">
    <citation type="journal article" date="2020" name="Cell">
        <title>Large-Scale Comparative Analyses of Tick Genomes Elucidate Their Genetic Diversity and Vector Capacities.</title>
        <authorList>
            <consortium name="Tick Genome and Microbiome Consortium (TIGMIC)"/>
            <person name="Jia N."/>
            <person name="Wang J."/>
            <person name="Shi W."/>
            <person name="Du L."/>
            <person name="Sun Y."/>
            <person name="Zhan W."/>
            <person name="Jiang J.F."/>
            <person name="Wang Q."/>
            <person name="Zhang B."/>
            <person name="Ji P."/>
            <person name="Bell-Sakyi L."/>
            <person name="Cui X.M."/>
            <person name="Yuan T.T."/>
            <person name="Jiang B.G."/>
            <person name="Yang W.F."/>
            <person name="Lam T.T."/>
            <person name="Chang Q.C."/>
            <person name="Ding S.J."/>
            <person name="Wang X.J."/>
            <person name="Zhu J.G."/>
            <person name="Ruan X.D."/>
            <person name="Zhao L."/>
            <person name="Wei J.T."/>
            <person name="Ye R.Z."/>
            <person name="Que T.C."/>
            <person name="Du C.H."/>
            <person name="Zhou Y.H."/>
            <person name="Cheng J.X."/>
            <person name="Dai P.F."/>
            <person name="Guo W.B."/>
            <person name="Han X.H."/>
            <person name="Huang E.J."/>
            <person name="Li L.F."/>
            <person name="Wei W."/>
            <person name="Gao Y.C."/>
            <person name="Liu J.Z."/>
            <person name="Shao H.Z."/>
            <person name="Wang X."/>
            <person name="Wang C.C."/>
            <person name="Yang T.C."/>
            <person name="Huo Q.B."/>
            <person name="Li W."/>
            <person name="Chen H.Y."/>
            <person name="Chen S.E."/>
            <person name="Zhou L.G."/>
            <person name="Ni X.B."/>
            <person name="Tian J.H."/>
            <person name="Sheng Y."/>
            <person name="Liu T."/>
            <person name="Pan Y.S."/>
            <person name="Xia L.Y."/>
            <person name="Li J."/>
            <person name="Zhao F."/>
            <person name="Cao W.C."/>
        </authorList>
    </citation>
    <scope>NUCLEOTIDE SEQUENCE</scope>
    <source>
        <strain evidence="11">Rsan-2018</strain>
    </source>
</reference>
<dbReference type="GO" id="GO:0019695">
    <property type="term" value="P:choline metabolic process"/>
    <property type="evidence" value="ECO:0007669"/>
    <property type="project" value="TreeGrafter"/>
</dbReference>
<dbReference type="InterPro" id="IPR019819">
    <property type="entry name" value="Carboxylesterase_B_CS"/>
</dbReference>
<comment type="catalytic activity">
    <reaction evidence="8">
        <text>acetylcholine + H2O = choline + acetate + H(+)</text>
        <dbReference type="Rhea" id="RHEA:17561"/>
        <dbReference type="ChEBI" id="CHEBI:15354"/>
        <dbReference type="ChEBI" id="CHEBI:15355"/>
        <dbReference type="ChEBI" id="CHEBI:15377"/>
        <dbReference type="ChEBI" id="CHEBI:15378"/>
        <dbReference type="ChEBI" id="CHEBI:30089"/>
        <dbReference type="EC" id="3.1.1.7"/>
    </reaction>
</comment>
<keyword evidence="5" id="KW-0531">Neurotransmitter degradation</keyword>
<dbReference type="PANTHER" id="PTHR43918:SF4">
    <property type="entry name" value="CARBOXYLIC ESTER HYDROLASE"/>
    <property type="match status" value="1"/>
</dbReference>
<evidence type="ECO:0000256" key="7">
    <source>
        <dbReference type="ARBA" id="ARBA00023180"/>
    </source>
</evidence>
<keyword evidence="3" id="KW-0719">Serine esterase</keyword>
<dbReference type="EMBL" id="JABSTV010001251">
    <property type="protein sequence ID" value="KAH7951954.1"/>
    <property type="molecule type" value="Genomic_DNA"/>
</dbReference>
<evidence type="ECO:0000256" key="2">
    <source>
        <dbReference type="ARBA" id="ARBA00013276"/>
    </source>
</evidence>
<name>A0A9D4SUJ3_RHISA</name>
<protein>
    <recommendedName>
        <fullName evidence="2">acetylcholinesterase</fullName>
        <ecNumber evidence="2">3.1.1.7</ecNumber>
    </recommendedName>
</protein>
<evidence type="ECO:0000259" key="10">
    <source>
        <dbReference type="Pfam" id="PF00135"/>
    </source>
</evidence>
<evidence type="ECO:0000256" key="3">
    <source>
        <dbReference type="ARBA" id="ARBA00022487"/>
    </source>
</evidence>
<comment type="similarity">
    <text evidence="1">Belongs to the type-B carboxylesterase/lipase family.</text>
</comment>
<dbReference type="GO" id="GO:0005886">
    <property type="term" value="C:plasma membrane"/>
    <property type="evidence" value="ECO:0007669"/>
    <property type="project" value="TreeGrafter"/>
</dbReference>
<evidence type="ECO:0000256" key="8">
    <source>
        <dbReference type="ARBA" id="ARBA00048484"/>
    </source>
</evidence>
<keyword evidence="7" id="KW-0325">Glycoprotein</keyword>
<evidence type="ECO:0000313" key="11">
    <source>
        <dbReference type="EMBL" id="KAH7951954.1"/>
    </source>
</evidence>
<dbReference type="AlphaFoldDB" id="A0A9D4SUJ3"/>
<feature type="signal peptide" evidence="9">
    <location>
        <begin position="1"/>
        <end position="20"/>
    </location>
</feature>
<keyword evidence="9" id="KW-0732">Signal</keyword>
<evidence type="ECO:0000256" key="4">
    <source>
        <dbReference type="ARBA" id="ARBA00022801"/>
    </source>
</evidence>
<evidence type="ECO:0000256" key="1">
    <source>
        <dbReference type="ARBA" id="ARBA00005964"/>
    </source>
</evidence>
<evidence type="ECO:0000256" key="6">
    <source>
        <dbReference type="ARBA" id="ARBA00023157"/>
    </source>
</evidence>
<dbReference type="Gene3D" id="3.40.50.1820">
    <property type="entry name" value="alpha/beta hydrolase"/>
    <property type="match status" value="1"/>
</dbReference>
<organism evidence="11 12">
    <name type="scientific">Rhipicephalus sanguineus</name>
    <name type="common">Brown dog tick</name>
    <name type="synonym">Ixodes sanguineus</name>
    <dbReference type="NCBI Taxonomy" id="34632"/>
    <lineage>
        <taxon>Eukaryota</taxon>
        <taxon>Metazoa</taxon>
        <taxon>Ecdysozoa</taxon>
        <taxon>Arthropoda</taxon>
        <taxon>Chelicerata</taxon>
        <taxon>Arachnida</taxon>
        <taxon>Acari</taxon>
        <taxon>Parasitiformes</taxon>
        <taxon>Ixodida</taxon>
        <taxon>Ixodoidea</taxon>
        <taxon>Ixodidae</taxon>
        <taxon>Rhipicephalinae</taxon>
        <taxon>Rhipicephalus</taxon>
        <taxon>Rhipicephalus</taxon>
    </lineage>
</organism>
<dbReference type="PROSITE" id="PS00941">
    <property type="entry name" value="CARBOXYLESTERASE_B_2"/>
    <property type="match status" value="1"/>
</dbReference>
<evidence type="ECO:0000256" key="9">
    <source>
        <dbReference type="SAM" id="SignalP"/>
    </source>
</evidence>
<dbReference type="GO" id="GO:0005615">
    <property type="term" value="C:extracellular space"/>
    <property type="evidence" value="ECO:0007669"/>
    <property type="project" value="TreeGrafter"/>
</dbReference>
<dbReference type="EC" id="3.1.1.7" evidence="2"/>
<feature type="chain" id="PRO_5039533369" description="acetylcholinesterase" evidence="9">
    <location>
        <begin position="21"/>
        <end position="786"/>
    </location>
</feature>
<evidence type="ECO:0000256" key="5">
    <source>
        <dbReference type="ARBA" id="ARBA00022867"/>
    </source>
</evidence>
<dbReference type="SUPFAM" id="SSF53474">
    <property type="entry name" value="alpha/beta-Hydrolases"/>
    <property type="match status" value="1"/>
</dbReference>
<keyword evidence="6" id="KW-1015">Disulfide bond</keyword>
<dbReference type="PANTHER" id="PTHR43918">
    <property type="entry name" value="ACETYLCHOLINESTERASE"/>
    <property type="match status" value="1"/>
</dbReference>
<dbReference type="GO" id="GO:0003990">
    <property type="term" value="F:acetylcholinesterase activity"/>
    <property type="evidence" value="ECO:0007669"/>
    <property type="project" value="UniProtKB-EC"/>
</dbReference>
<evidence type="ECO:0000313" key="12">
    <source>
        <dbReference type="Proteomes" id="UP000821837"/>
    </source>
</evidence>
<gene>
    <name evidence="11" type="ORF">HPB52_015640</name>
</gene>
<dbReference type="InterPro" id="IPR000997">
    <property type="entry name" value="Cholinesterase"/>
</dbReference>
<dbReference type="VEuPathDB" id="VectorBase:RSAN_037280"/>
<dbReference type="GO" id="GO:0006581">
    <property type="term" value="P:acetylcholine catabolic process"/>
    <property type="evidence" value="ECO:0007669"/>
    <property type="project" value="TreeGrafter"/>
</dbReference>